<dbReference type="SMART" id="SM00740">
    <property type="entry name" value="PASTA"/>
    <property type="match status" value="3"/>
</dbReference>
<evidence type="ECO:0000256" key="4">
    <source>
        <dbReference type="ARBA" id="ARBA00022741"/>
    </source>
</evidence>
<proteinExistence type="predicted"/>
<feature type="domain" description="PASTA" evidence="12">
    <location>
        <begin position="414"/>
        <end position="479"/>
    </location>
</feature>
<keyword evidence="14" id="KW-1185">Reference proteome</keyword>
<feature type="domain" description="PASTA" evidence="12">
    <location>
        <begin position="482"/>
        <end position="549"/>
    </location>
</feature>
<evidence type="ECO:0000256" key="6">
    <source>
        <dbReference type="ARBA" id="ARBA00022840"/>
    </source>
</evidence>
<dbReference type="InterPro" id="IPR005543">
    <property type="entry name" value="PASTA_dom"/>
</dbReference>
<dbReference type="AlphaFoldDB" id="A0A3T0D567"/>
<evidence type="ECO:0000256" key="1">
    <source>
        <dbReference type="ARBA" id="ARBA00012513"/>
    </source>
</evidence>
<dbReference type="FunFam" id="3.30.200.20:FF:000035">
    <property type="entry name" value="Serine/threonine protein kinase Stk1"/>
    <property type="match status" value="1"/>
</dbReference>
<dbReference type="KEGG" id="ccha:ELD05_05770"/>
<keyword evidence="4 9" id="KW-0547">Nucleotide-binding</keyword>
<dbReference type="Pfam" id="PF03793">
    <property type="entry name" value="PASTA"/>
    <property type="match status" value="3"/>
</dbReference>
<sequence>MDDFVIGNRYSVIEKLGSGGMSIVYKAKDKVLNRYVAIKVLRSEFANDEEFLSRFRTEALAAASLSHPNIVSIYDVGEQEGMHYIVMEYVNGKTLKEFIKETGRVSTKDAVTIAIQVLRALDHAHKKGIVHRDIKPQNILIDENGIVKVTDFGIARAVSTGTIINTNLTIGSVHYFSPEQARGGYVDNRSDLYSLGVVLYEMVTGVLPFDGDTPISIALKHLQEQPIRPTIYNPDIPRSLEAIILKAMQKDVLLRYQSATEMMQDLKNSLIEPEGDFVKIETHENVATKQFQLEQLKSKDIVLEGEKKQKANKKDWIYVVSGILTALVIVAIGWLIFYNAIGKSLTPQDNEITMPDLVGYSVDDAKSKLDELGLKFTIEEQNDQAEKGTVINQEPAAGIKVKKDTTVKLTVSKGPEMVRVPDVVGQNVKDAEIDLTNAGLNVEIKRDYSDKPVDTVIFQQPSANELIEKNGTVVLTVSLGPKIEKVPVPDVTGLDIASAKELLRKAGLNTGSITYKEVTDNDSNIVISQLPVANTLVDKGSSVDLVVSKKVEQKNTAKIIIKTVILPSDLNEANVKIVVVSNNNESIVFDRVVKKEETPLQVKVPITGPSTIRMYINDQLSSEEMVE</sequence>
<evidence type="ECO:0000259" key="12">
    <source>
        <dbReference type="PROSITE" id="PS51178"/>
    </source>
</evidence>
<dbReference type="CDD" id="cd14014">
    <property type="entry name" value="STKc_PknB_like"/>
    <property type="match status" value="1"/>
</dbReference>
<evidence type="ECO:0000256" key="3">
    <source>
        <dbReference type="ARBA" id="ARBA00022679"/>
    </source>
</evidence>
<dbReference type="Proteomes" id="UP000282930">
    <property type="component" value="Chromosome"/>
</dbReference>
<dbReference type="EC" id="2.7.11.1" evidence="1"/>
<dbReference type="NCBIfam" id="NF033483">
    <property type="entry name" value="PknB_PASTA_kin"/>
    <property type="match status" value="1"/>
</dbReference>
<dbReference type="PROSITE" id="PS00108">
    <property type="entry name" value="PROTEIN_KINASE_ST"/>
    <property type="match status" value="1"/>
</dbReference>
<dbReference type="PANTHER" id="PTHR43289">
    <property type="entry name" value="MITOGEN-ACTIVATED PROTEIN KINASE KINASE KINASE 20-RELATED"/>
    <property type="match status" value="1"/>
</dbReference>
<comment type="catalytic activity">
    <reaction evidence="7">
        <text>L-threonyl-[protein] + ATP = O-phospho-L-threonyl-[protein] + ADP + H(+)</text>
        <dbReference type="Rhea" id="RHEA:46608"/>
        <dbReference type="Rhea" id="RHEA-COMP:11060"/>
        <dbReference type="Rhea" id="RHEA-COMP:11605"/>
        <dbReference type="ChEBI" id="CHEBI:15378"/>
        <dbReference type="ChEBI" id="CHEBI:30013"/>
        <dbReference type="ChEBI" id="CHEBI:30616"/>
        <dbReference type="ChEBI" id="CHEBI:61977"/>
        <dbReference type="ChEBI" id="CHEBI:456216"/>
        <dbReference type="EC" id="2.7.11.1"/>
    </reaction>
</comment>
<evidence type="ECO:0000256" key="10">
    <source>
        <dbReference type="SAM" id="Phobius"/>
    </source>
</evidence>
<dbReference type="Pfam" id="PF00069">
    <property type="entry name" value="Pkinase"/>
    <property type="match status" value="1"/>
</dbReference>
<evidence type="ECO:0000256" key="8">
    <source>
        <dbReference type="ARBA" id="ARBA00048679"/>
    </source>
</evidence>
<organism evidence="13 14">
    <name type="scientific">Caldicellulosiruptor changbaiensis</name>
    <dbReference type="NCBI Taxonomy" id="1222016"/>
    <lineage>
        <taxon>Bacteria</taxon>
        <taxon>Bacillati</taxon>
        <taxon>Bacillota</taxon>
        <taxon>Bacillota incertae sedis</taxon>
        <taxon>Caldicellulosiruptorales</taxon>
        <taxon>Caldicellulosiruptoraceae</taxon>
        <taxon>Caldicellulosiruptor</taxon>
    </lineage>
</organism>
<comment type="catalytic activity">
    <reaction evidence="8">
        <text>L-seryl-[protein] + ATP = O-phospho-L-seryl-[protein] + ADP + H(+)</text>
        <dbReference type="Rhea" id="RHEA:17989"/>
        <dbReference type="Rhea" id="RHEA-COMP:9863"/>
        <dbReference type="Rhea" id="RHEA-COMP:11604"/>
        <dbReference type="ChEBI" id="CHEBI:15378"/>
        <dbReference type="ChEBI" id="CHEBI:29999"/>
        <dbReference type="ChEBI" id="CHEBI:30616"/>
        <dbReference type="ChEBI" id="CHEBI:83421"/>
        <dbReference type="ChEBI" id="CHEBI:456216"/>
        <dbReference type="EC" id="2.7.11.1"/>
    </reaction>
</comment>
<evidence type="ECO:0000256" key="2">
    <source>
        <dbReference type="ARBA" id="ARBA00022527"/>
    </source>
</evidence>
<keyword evidence="10" id="KW-1133">Transmembrane helix</keyword>
<dbReference type="PROSITE" id="PS50011">
    <property type="entry name" value="PROTEIN_KINASE_DOM"/>
    <property type="match status" value="1"/>
</dbReference>
<reference evidence="13 14" key="1">
    <citation type="submission" date="2018-12" db="EMBL/GenBank/DDBJ databases">
        <title>Genome sequence from the cellulolytic species, Caldicellulosiruptor changbaiensis.</title>
        <authorList>
            <person name="Blumer-Schuette S.E."/>
            <person name="Mendoza C."/>
        </authorList>
    </citation>
    <scope>NUCLEOTIDE SEQUENCE [LARGE SCALE GENOMIC DNA]</scope>
    <source>
        <strain evidence="13 14">CBS-Z</strain>
    </source>
</reference>
<gene>
    <name evidence="13" type="primary">pknB</name>
    <name evidence="13" type="ORF">ELD05_05770</name>
</gene>
<feature type="domain" description="Protein kinase" evidence="11">
    <location>
        <begin position="10"/>
        <end position="271"/>
    </location>
</feature>
<dbReference type="FunFam" id="1.10.510.10:FF:000021">
    <property type="entry name" value="Serine/threonine protein kinase"/>
    <property type="match status" value="1"/>
</dbReference>
<feature type="transmembrane region" description="Helical" evidence="10">
    <location>
        <begin position="316"/>
        <end position="337"/>
    </location>
</feature>
<dbReference type="SUPFAM" id="SSF56112">
    <property type="entry name" value="Protein kinase-like (PK-like)"/>
    <property type="match status" value="1"/>
</dbReference>
<evidence type="ECO:0000259" key="11">
    <source>
        <dbReference type="PROSITE" id="PS50011"/>
    </source>
</evidence>
<dbReference type="InterPro" id="IPR011009">
    <property type="entry name" value="Kinase-like_dom_sf"/>
</dbReference>
<dbReference type="InterPro" id="IPR008271">
    <property type="entry name" value="Ser/Thr_kinase_AS"/>
</dbReference>
<feature type="domain" description="PASTA" evidence="12">
    <location>
        <begin position="346"/>
        <end position="413"/>
    </location>
</feature>
<evidence type="ECO:0000256" key="5">
    <source>
        <dbReference type="ARBA" id="ARBA00022777"/>
    </source>
</evidence>
<dbReference type="InterPro" id="IPR000719">
    <property type="entry name" value="Prot_kinase_dom"/>
</dbReference>
<name>A0A3T0D567_9FIRM</name>
<dbReference type="Gene3D" id="3.30.200.20">
    <property type="entry name" value="Phosphorylase Kinase, domain 1"/>
    <property type="match status" value="1"/>
</dbReference>
<evidence type="ECO:0000313" key="14">
    <source>
        <dbReference type="Proteomes" id="UP000282930"/>
    </source>
</evidence>
<feature type="binding site" evidence="9">
    <location>
        <position position="39"/>
    </location>
    <ligand>
        <name>ATP</name>
        <dbReference type="ChEBI" id="CHEBI:30616"/>
    </ligand>
</feature>
<evidence type="ECO:0000256" key="9">
    <source>
        <dbReference type="PROSITE-ProRule" id="PRU10141"/>
    </source>
</evidence>
<dbReference type="CDD" id="cd06577">
    <property type="entry name" value="PASTA_pknB"/>
    <property type="match status" value="3"/>
</dbReference>
<keyword evidence="3" id="KW-0808">Transferase</keyword>
<keyword evidence="2" id="KW-0723">Serine/threonine-protein kinase</keyword>
<dbReference type="RefSeq" id="WP_127351676.1">
    <property type="nucleotide sequence ID" value="NZ_CP034791.1"/>
</dbReference>
<keyword evidence="6 9" id="KW-0067">ATP-binding</keyword>
<keyword evidence="10" id="KW-0812">Transmembrane</keyword>
<dbReference type="EMBL" id="CP034791">
    <property type="protein sequence ID" value="AZT90183.1"/>
    <property type="molecule type" value="Genomic_DNA"/>
</dbReference>
<dbReference type="SUPFAM" id="SSF54184">
    <property type="entry name" value="Penicillin-binding protein 2x (pbp-2x), c-terminal domain"/>
    <property type="match status" value="1"/>
</dbReference>
<dbReference type="PANTHER" id="PTHR43289:SF34">
    <property type="entry name" value="SERINE_THREONINE-PROTEIN KINASE YBDM-RELATED"/>
    <property type="match status" value="1"/>
</dbReference>
<keyword evidence="5 13" id="KW-0418">Kinase</keyword>
<dbReference type="Gene3D" id="3.30.10.20">
    <property type="match status" value="3"/>
</dbReference>
<dbReference type="Gene3D" id="1.10.510.10">
    <property type="entry name" value="Transferase(Phosphotransferase) domain 1"/>
    <property type="match status" value="1"/>
</dbReference>
<dbReference type="InterPro" id="IPR017441">
    <property type="entry name" value="Protein_kinase_ATP_BS"/>
</dbReference>
<evidence type="ECO:0000256" key="7">
    <source>
        <dbReference type="ARBA" id="ARBA00047899"/>
    </source>
</evidence>
<evidence type="ECO:0000313" key="13">
    <source>
        <dbReference type="EMBL" id="AZT90183.1"/>
    </source>
</evidence>
<dbReference type="PROSITE" id="PS51178">
    <property type="entry name" value="PASTA"/>
    <property type="match status" value="3"/>
</dbReference>
<dbReference type="SMART" id="SM00220">
    <property type="entry name" value="S_TKc"/>
    <property type="match status" value="1"/>
</dbReference>
<protein>
    <recommendedName>
        <fullName evidence="1">non-specific serine/threonine protein kinase</fullName>
        <ecNumber evidence="1">2.7.11.1</ecNumber>
    </recommendedName>
</protein>
<dbReference type="PROSITE" id="PS00107">
    <property type="entry name" value="PROTEIN_KINASE_ATP"/>
    <property type="match status" value="1"/>
</dbReference>
<accession>A0A3T0D567</accession>
<dbReference type="GO" id="GO:0005524">
    <property type="term" value="F:ATP binding"/>
    <property type="evidence" value="ECO:0007669"/>
    <property type="project" value="UniProtKB-UniRule"/>
</dbReference>
<keyword evidence="10" id="KW-0472">Membrane</keyword>
<dbReference type="GO" id="GO:0004674">
    <property type="term" value="F:protein serine/threonine kinase activity"/>
    <property type="evidence" value="ECO:0007669"/>
    <property type="project" value="UniProtKB-KW"/>
</dbReference>